<proteinExistence type="predicted"/>
<reference evidence="4 5" key="1">
    <citation type="submission" date="2016-10" db="EMBL/GenBank/DDBJ databases">
        <authorList>
            <person name="de Groot N.N."/>
        </authorList>
    </citation>
    <scope>NUCLEOTIDE SEQUENCE [LARGE SCALE GENOMIC DNA]</scope>
    <source>
        <strain evidence="4 5">DSM 11363</strain>
    </source>
</reference>
<organism evidence="4 5">
    <name type="scientific">Pseudomonas graminis</name>
    <dbReference type="NCBI Taxonomy" id="158627"/>
    <lineage>
        <taxon>Bacteria</taxon>
        <taxon>Pseudomonadati</taxon>
        <taxon>Pseudomonadota</taxon>
        <taxon>Gammaproteobacteria</taxon>
        <taxon>Pseudomonadales</taxon>
        <taxon>Pseudomonadaceae</taxon>
        <taxon>Pseudomonas</taxon>
    </lineage>
</organism>
<dbReference type="RefSeq" id="WP_245760114.1">
    <property type="nucleotide sequence ID" value="NZ_FOHW01000050.1"/>
</dbReference>
<dbReference type="GO" id="GO:0004672">
    <property type="term" value="F:protein kinase activity"/>
    <property type="evidence" value="ECO:0007669"/>
    <property type="project" value="UniProtKB-ARBA"/>
</dbReference>
<dbReference type="PROSITE" id="PS50894">
    <property type="entry name" value="HPT"/>
    <property type="match status" value="1"/>
</dbReference>
<dbReference type="CDD" id="cd00088">
    <property type="entry name" value="HPT"/>
    <property type="match status" value="1"/>
</dbReference>
<dbReference type="InterPro" id="IPR008207">
    <property type="entry name" value="Sig_transdc_His_kin_Hpt_dom"/>
</dbReference>
<evidence type="ECO:0000259" key="3">
    <source>
        <dbReference type="PROSITE" id="PS50894"/>
    </source>
</evidence>
<dbReference type="Pfam" id="PF01627">
    <property type="entry name" value="Hpt"/>
    <property type="match status" value="1"/>
</dbReference>
<gene>
    <name evidence="4" type="ORF">SAMN05216197_15010</name>
</gene>
<sequence>MSNNPVDFNVLSTLRDVMEAEYPALLQVFISDSVSRVNDMSLLLRDPSFTTSSIASLQRLGLMAHSFKGSTGNMGATHLSELCLQLEEQGRGLVTADDARIRLLVSEIKEEFCAVRKVFEDELQLCTASH</sequence>
<dbReference type="EMBL" id="FOHW01000050">
    <property type="protein sequence ID" value="SEU06116.1"/>
    <property type="molecule type" value="Genomic_DNA"/>
</dbReference>
<evidence type="ECO:0000313" key="5">
    <source>
        <dbReference type="Proteomes" id="UP000182332"/>
    </source>
</evidence>
<accession>A0A1I0J8T8</accession>
<keyword evidence="1" id="KW-0902">Two-component regulatory system</keyword>
<name>A0A1I0J8T8_9PSED</name>
<dbReference type="SUPFAM" id="SSF47226">
    <property type="entry name" value="Histidine-containing phosphotransfer domain, HPT domain"/>
    <property type="match status" value="1"/>
</dbReference>
<keyword evidence="2" id="KW-0597">Phosphoprotein</keyword>
<feature type="modified residue" description="Phosphohistidine" evidence="2">
    <location>
        <position position="65"/>
    </location>
</feature>
<dbReference type="AlphaFoldDB" id="A0A1I0J8T8"/>
<evidence type="ECO:0000313" key="4">
    <source>
        <dbReference type="EMBL" id="SEU06116.1"/>
    </source>
</evidence>
<evidence type="ECO:0000256" key="1">
    <source>
        <dbReference type="ARBA" id="ARBA00023012"/>
    </source>
</evidence>
<dbReference type="GO" id="GO:0000160">
    <property type="term" value="P:phosphorelay signal transduction system"/>
    <property type="evidence" value="ECO:0007669"/>
    <property type="project" value="UniProtKB-KW"/>
</dbReference>
<dbReference type="InterPro" id="IPR036641">
    <property type="entry name" value="HPT_dom_sf"/>
</dbReference>
<dbReference type="Gene3D" id="1.20.120.160">
    <property type="entry name" value="HPT domain"/>
    <property type="match status" value="1"/>
</dbReference>
<protein>
    <submittedName>
        <fullName evidence="4">HPt (Histidine-containing phosphotransfer) domain-containing protein</fullName>
    </submittedName>
</protein>
<feature type="domain" description="HPt" evidence="3">
    <location>
        <begin position="18"/>
        <end position="126"/>
    </location>
</feature>
<evidence type="ECO:0000256" key="2">
    <source>
        <dbReference type="PROSITE-ProRule" id="PRU00110"/>
    </source>
</evidence>
<dbReference type="Proteomes" id="UP000182332">
    <property type="component" value="Unassembled WGS sequence"/>
</dbReference>